<dbReference type="EMBL" id="FNTB01000001">
    <property type="protein sequence ID" value="SEB66399.1"/>
    <property type="molecule type" value="Genomic_DNA"/>
</dbReference>
<proteinExistence type="predicted"/>
<gene>
    <name evidence="1" type="ORF">SAMN05192540_1206</name>
</gene>
<evidence type="ECO:0000313" key="2">
    <source>
        <dbReference type="Proteomes" id="UP000183038"/>
    </source>
</evidence>
<dbReference type="PROSITE" id="PS51257">
    <property type="entry name" value="PROKAR_LIPOPROTEIN"/>
    <property type="match status" value="1"/>
</dbReference>
<sequence length="235" mass="24907">MIMKKILEFPLTLLIFITLLSSCSNDQQELEVLDSLNAKASTAKDPCLIDGPECGGLNQLVTFTYDNPTNNPSITWSVVSGNLTLVSGQGTTAATFRIGTSFRGGGSVNVTSGICNLTRDILYCPSNDCGITLNSLNEVNALGSNEVAFYVVPSLESGWSIDNSTFTVTRDSGIISNHSGYLNSNGHPQIIINVPCSPQSGRIDKVSVVVNASSSSQNCSKSIEKDFMSVCGTGF</sequence>
<dbReference type="Proteomes" id="UP000183038">
    <property type="component" value="Unassembled WGS sequence"/>
</dbReference>
<reference evidence="1 2" key="1">
    <citation type="submission" date="2016-10" db="EMBL/GenBank/DDBJ databases">
        <authorList>
            <person name="de Groot N.N."/>
        </authorList>
    </citation>
    <scope>NUCLEOTIDE SEQUENCE [LARGE SCALE GENOMIC DNA]</scope>
    <source>
        <strain evidence="1 2">MAR_2009_71</strain>
    </source>
</reference>
<dbReference type="AlphaFoldDB" id="A0A1H4L6M0"/>
<accession>A0A1H4L6M0</accession>
<organism evidence="1 2">
    <name type="scientific">Maribacter dokdonensis</name>
    <dbReference type="NCBI Taxonomy" id="320912"/>
    <lineage>
        <taxon>Bacteria</taxon>
        <taxon>Pseudomonadati</taxon>
        <taxon>Bacteroidota</taxon>
        <taxon>Flavobacteriia</taxon>
        <taxon>Flavobacteriales</taxon>
        <taxon>Flavobacteriaceae</taxon>
        <taxon>Maribacter</taxon>
    </lineage>
</organism>
<evidence type="ECO:0000313" key="1">
    <source>
        <dbReference type="EMBL" id="SEB66399.1"/>
    </source>
</evidence>
<name>A0A1H4L6M0_9FLAO</name>
<protein>
    <submittedName>
        <fullName evidence="1">Uncharacterized protein</fullName>
    </submittedName>
</protein>